<dbReference type="RefSeq" id="WP_167082042.1">
    <property type="nucleotide sequence ID" value="NZ_VVIW01000045.1"/>
</dbReference>
<evidence type="ECO:0000313" key="4">
    <source>
        <dbReference type="Proteomes" id="UP000819052"/>
    </source>
</evidence>
<dbReference type="Gene3D" id="3.40.50.300">
    <property type="entry name" value="P-loop containing nucleotide triphosphate hydrolases"/>
    <property type="match status" value="1"/>
</dbReference>
<sequence>MSDLKKQYDLWDEFLAVWPESRLATMTLDEYTKAGSKDTFTYWMEARLDKMGSIWGGSSFKFGIYSRKVTDEKPSDATLRYSAEHAWYTALGDTAEQAFLQVRQGIVRIARLAAEGDREAIGALDIFGSVYRWKIAFHYQNRQAPKFVNIFTRAPLRALVGDSASLNADMASLQRMVIANKPPESGILEYGQEMWETWSRQNLVVWKLSHGDGSFTKEEQKQYRESALAVMHGETGKSQGKKFVEVPNGTLFYLCNSNSPQLVGQFTSPALPCSKGPGWLQRSFRVLKLAQRTDPYTESNKGWSPRYNSTFSHVGRPDLALFNQTLLQPYFGISLAELAALAGEPLETVEANPKPVDDIDIEDEADDDEQKQAEEEPDPSSVPASGRRTFNRIYYGPPGTGKTYQLDQLLKQDYQSANPADADAAAGPAKRYRFVTFHQSYGYEEFVEGLRPVLDAQSAGQIRYEIRAGVFKELCAEARRFPGQHFAMVIDEINRGNVSKIFGELITLIELDKREGAAHAISLTLPYSGEAFSIPPNVDIIGTMNTADRSLALVDTALRRRFDFVARMPDSRDDEKNAPLNGLRVTLDTRSIDIPALLTRMNQRIESLYDRDHTIGHAYLTALRGAPDGMRRLELLEEIFRNKIIPLLEEYFFEDWQKIRLVLGDNQKASGQDQSTCFIIAEDDPETELVNLFGANHGLESFNTRKRFSLNEQAFLNPDAYIGIYAPAK</sequence>
<protein>
    <submittedName>
        <fullName evidence="3">AAA domain-containing protein</fullName>
    </submittedName>
</protein>
<proteinExistence type="predicted"/>
<dbReference type="SUPFAM" id="SSF52540">
    <property type="entry name" value="P-loop containing nucleoside triphosphate hydrolases"/>
    <property type="match status" value="1"/>
</dbReference>
<dbReference type="InterPro" id="IPR052934">
    <property type="entry name" value="Methyl-DNA_Rec/Restrict_Enz"/>
</dbReference>
<evidence type="ECO:0000313" key="3">
    <source>
        <dbReference type="EMBL" id="NHZ44916.1"/>
    </source>
</evidence>
<reference evidence="3 4" key="1">
    <citation type="submission" date="2019-09" db="EMBL/GenBank/DDBJ databases">
        <title>Taxonomy of Antarctic Massilia spp.: description of Massilia rubra sp. nov., Massilia aquatica sp. nov., Massilia mucilaginosa sp. nov., Massilia frigida sp. nov. isolated from streams, lakes and regoliths.</title>
        <authorList>
            <person name="Holochova P."/>
            <person name="Sedlacek I."/>
            <person name="Kralova S."/>
            <person name="Maslanova I."/>
            <person name="Busse H.-J."/>
            <person name="Stankova E."/>
            <person name="Vrbovska V."/>
            <person name="Kovarovic V."/>
            <person name="Bartak M."/>
            <person name="Svec P."/>
            <person name="Pantucek R."/>
        </authorList>
    </citation>
    <scope>NUCLEOTIDE SEQUENCE [LARGE SCALE GENOMIC DNA]</scope>
    <source>
        <strain evidence="3 4">CCM 8693</strain>
    </source>
</reference>
<feature type="region of interest" description="Disordered" evidence="1">
    <location>
        <begin position="365"/>
        <end position="392"/>
    </location>
</feature>
<dbReference type="PANTHER" id="PTHR37291:SF1">
    <property type="entry name" value="TYPE IV METHYL-DIRECTED RESTRICTION ENZYME ECOKMCRB SUBUNIT"/>
    <property type="match status" value="1"/>
</dbReference>
<dbReference type="InterPro" id="IPR003593">
    <property type="entry name" value="AAA+_ATPase"/>
</dbReference>
<keyword evidence="4" id="KW-1185">Reference proteome</keyword>
<comment type="caution">
    <text evidence="3">The sequence shown here is derived from an EMBL/GenBank/DDBJ whole genome shotgun (WGS) entry which is preliminary data.</text>
</comment>
<dbReference type="Proteomes" id="UP000819052">
    <property type="component" value="Unassembled WGS sequence"/>
</dbReference>
<dbReference type="SMART" id="SM00382">
    <property type="entry name" value="AAA"/>
    <property type="match status" value="1"/>
</dbReference>
<feature type="domain" description="AAA+ ATPase" evidence="2">
    <location>
        <begin position="389"/>
        <end position="572"/>
    </location>
</feature>
<gene>
    <name evidence="3" type="ORF">F1609_32930</name>
</gene>
<dbReference type="EMBL" id="VVIW01000045">
    <property type="protein sequence ID" value="NHZ44916.1"/>
    <property type="molecule type" value="Genomic_DNA"/>
</dbReference>
<dbReference type="InterPro" id="IPR011704">
    <property type="entry name" value="ATPase_dyneun-rel_AAA"/>
</dbReference>
<dbReference type="Pfam" id="PF07728">
    <property type="entry name" value="AAA_5"/>
    <property type="match status" value="1"/>
</dbReference>
<dbReference type="InterPro" id="IPR027417">
    <property type="entry name" value="P-loop_NTPase"/>
</dbReference>
<dbReference type="PANTHER" id="PTHR37291">
    <property type="entry name" value="5-METHYLCYTOSINE-SPECIFIC RESTRICTION ENZYME B"/>
    <property type="match status" value="1"/>
</dbReference>
<accession>A0ABX0MRR5</accession>
<name>A0ABX0MRR5_9BURK</name>
<evidence type="ECO:0000256" key="1">
    <source>
        <dbReference type="SAM" id="MobiDB-lite"/>
    </source>
</evidence>
<organism evidence="3 4">
    <name type="scientific">Massilia aquatica</name>
    <dbReference type="NCBI Taxonomy" id="2609000"/>
    <lineage>
        <taxon>Bacteria</taxon>
        <taxon>Pseudomonadati</taxon>
        <taxon>Pseudomonadota</taxon>
        <taxon>Betaproteobacteria</taxon>
        <taxon>Burkholderiales</taxon>
        <taxon>Oxalobacteraceae</taxon>
        <taxon>Telluria group</taxon>
        <taxon>Massilia</taxon>
    </lineage>
</organism>
<evidence type="ECO:0000259" key="2">
    <source>
        <dbReference type="SMART" id="SM00382"/>
    </source>
</evidence>